<evidence type="ECO:0000256" key="5">
    <source>
        <dbReference type="PIRSR" id="PIRSR016020-1"/>
    </source>
</evidence>
<evidence type="ECO:0000313" key="7">
    <source>
        <dbReference type="Proteomes" id="UP000482155"/>
    </source>
</evidence>
<dbReference type="Proteomes" id="UP000482155">
    <property type="component" value="Unassembled WGS sequence"/>
</dbReference>
<dbReference type="PANTHER" id="PTHR11122">
    <property type="entry name" value="APOSPORY-ASSOCIATED PROTEIN C-RELATED"/>
    <property type="match status" value="1"/>
</dbReference>
<name>A0A6B3SYQ1_9BURK</name>
<feature type="active site" evidence="5">
    <location>
        <position position="264"/>
    </location>
</feature>
<dbReference type="PANTHER" id="PTHR11122:SF13">
    <property type="entry name" value="GLUCOSE-6-PHOSPHATE 1-EPIMERASE"/>
    <property type="match status" value="1"/>
</dbReference>
<organism evidence="6 7">
    <name type="scientific">Noviherbaspirillum galbum</name>
    <dbReference type="NCBI Taxonomy" id="2709383"/>
    <lineage>
        <taxon>Bacteria</taxon>
        <taxon>Pseudomonadati</taxon>
        <taxon>Pseudomonadota</taxon>
        <taxon>Betaproteobacteria</taxon>
        <taxon>Burkholderiales</taxon>
        <taxon>Oxalobacteraceae</taxon>
        <taxon>Noviherbaspirillum</taxon>
    </lineage>
</organism>
<dbReference type="InterPro" id="IPR008183">
    <property type="entry name" value="Aldose_1/G6P_1-epimerase"/>
</dbReference>
<dbReference type="SUPFAM" id="SSF74650">
    <property type="entry name" value="Galactose mutarotase-like"/>
    <property type="match status" value="1"/>
</dbReference>
<dbReference type="AlphaFoldDB" id="A0A6B3SYQ1"/>
<evidence type="ECO:0000256" key="3">
    <source>
        <dbReference type="ARBA" id="ARBA00023235"/>
    </source>
</evidence>
<sequence length="291" mass="31531">MTTTDHIHIGSLPAVRLRARDGAQATVSLFGAQVLSWIPAGGKDQLFLSKRSALDGSKAIRGGIPLIFPQFSDRGPGTRHGFARLSHWRRLHGDVSGRDAMPSALPPGSGIAEFGLEHGDPLGAPWPHRFSLRFRVGVGADRLELSLQVRNAGDSVFRFSAALHTYHGVTDIDGVRVDGLGGCTFLDQTDGGREKTQHEALLALRGTQDRIYPATPDRLAMRDDAREIIMHQTGFTDTVVWNPGPAAGLSDMADEEHRRFVCIEPACITPLELAPGATWTGSHLLVCQPLR</sequence>
<dbReference type="InterPro" id="IPR025532">
    <property type="entry name" value="G6P_1-epimerase"/>
</dbReference>
<dbReference type="CDD" id="cd09020">
    <property type="entry name" value="D-hex-6-P-epi_like"/>
    <property type="match status" value="1"/>
</dbReference>
<dbReference type="PIRSF" id="PIRSF016020">
    <property type="entry name" value="PHexose_mutarotase"/>
    <property type="match status" value="1"/>
</dbReference>
<dbReference type="InterPro" id="IPR014718">
    <property type="entry name" value="GH-type_carb-bd"/>
</dbReference>
<keyword evidence="7" id="KW-1185">Reference proteome</keyword>
<evidence type="ECO:0000256" key="1">
    <source>
        <dbReference type="ARBA" id="ARBA00001096"/>
    </source>
</evidence>
<protein>
    <recommendedName>
        <fullName evidence="4">Putative glucose-6-phosphate 1-epimerase</fullName>
        <ecNumber evidence="4">5.1.3.15</ecNumber>
    </recommendedName>
</protein>
<dbReference type="EC" id="5.1.3.15" evidence="4"/>
<dbReference type="GO" id="GO:0030246">
    <property type="term" value="F:carbohydrate binding"/>
    <property type="evidence" value="ECO:0007669"/>
    <property type="project" value="UniProtKB-UniRule"/>
</dbReference>
<gene>
    <name evidence="6" type="ORF">G3574_22960</name>
</gene>
<dbReference type="RefSeq" id="WP_163967885.1">
    <property type="nucleotide sequence ID" value="NZ_JAAIVB010000078.1"/>
</dbReference>
<dbReference type="Pfam" id="PF01263">
    <property type="entry name" value="Aldose_epim"/>
    <property type="match status" value="1"/>
</dbReference>
<evidence type="ECO:0000256" key="4">
    <source>
        <dbReference type="PIRNR" id="PIRNR016020"/>
    </source>
</evidence>
<dbReference type="EMBL" id="JAAIVB010000078">
    <property type="protein sequence ID" value="NEX63952.1"/>
    <property type="molecule type" value="Genomic_DNA"/>
</dbReference>
<accession>A0A6B3SYQ1</accession>
<feature type="active site" evidence="5">
    <location>
        <position position="164"/>
    </location>
</feature>
<dbReference type="Gene3D" id="2.70.98.10">
    <property type="match status" value="1"/>
</dbReference>
<keyword evidence="3 4" id="KW-0413">Isomerase</keyword>
<comment type="catalytic activity">
    <reaction evidence="1">
        <text>alpha-D-glucose 6-phosphate = beta-D-glucose 6-phosphate</text>
        <dbReference type="Rhea" id="RHEA:16249"/>
        <dbReference type="ChEBI" id="CHEBI:58225"/>
        <dbReference type="ChEBI" id="CHEBI:58247"/>
        <dbReference type="EC" id="5.1.3.15"/>
    </reaction>
</comment>
<reference evidence="6 7" key="1">
    <citation type="submission" date="2020-02" db="EMBL/GenBank/DDBJ databases">
        <authorList>
            <person name="Kim M.K."/>
        </authorList>
    </citation>
    <scope>NUCLEOTIDE SEQUENCE [LARGE SCALE GENOMIC DNA]</scope>
    <source>
        <strain evidence="6 7">17J57-3</strain>
    </source>
</reference>
<comment type="caution">
    <text evidence="6">The sequence shown here is derived from an EMBL/GenBank/DDBJ whole genome shotgun (WGS) entry which is preliminary data.</text>
</comment>
<proteinExistence type="inferred from homology"/>
<dbReference type="GO" id="GO:0005737">
    <property type="term" value="C:cytoplasm"/>
    <property type="evidence" value="ECO:0007669"/>
    <property type="project" value="TreeGrafter"/>
</dbReference>
<comment type="similarity">
    <text evidence="2 4">Belongs to the glucose-6-phosphate 1-epimerase family.</text>
</comment>
<evidence type="ECO:0000256" key="2">
    <source>
        <dbReference type="ARBA" id="ARBA00005866"/>
    </source>
</evidence>
<evidence type="ECO:0000313" key="6">
    <source>
        <dbReference type="EMBL" id="NEX63952.1"/>
    </source>
</evidence>
<dbReference type="GO" id="GO:0047938">
    <property type="term" value="F:glucose-6-phosphate 1-epimerase activity"/>
    <property type="evidence" value="ECO:0007669"/>
    <property type="project" value="UniProtKB-UniRule"/>
</dbReference>
<dbReference type="GO" id="GO:0005975">
    <property type="term" value="P:carbohydrate metabolic process"/>
    <property type="evidence" value="ECO:0007669"/>
    <property type="project" value="InterPro"/>
</dbReference>
<dbReference type="InterPro" id="IPR011013">
    <property type="entry name" value="Gal_mutarotase_sf_dom"/>
</dbReference>